<accession>A0AAI9STU7</accession>
<evidence type="ECO:0000313" key="3">
    <source>
        <dbReference type="Proteomes" id="UP001202479"/>
    </source>
</evidence>
<feature type="coiled-coil region" evidence="1">
    <location>
        <begin position="63"/>
        <end position="107"/>
    </location>
</feature>
<keyword evidence="1" id="KW-0175">Coiled coil</keyword>
<protein>
    <submittedName>
        <fullName evidence="2">Uncharacterized protein</fullName>
    </submittedName>
</protein>
<evidence type="ECO:0000256" key="1">
    <source>
        <dbReference type="SAM" id="Coils"/>
    </source>
</evidence>
<dbReference type="GeneID" id="73381808"/>
<gene>
    <name evidence="2" type="ORF">KGF56_004193</name>
</gene>
<dbReference type="Proteomes" id="UP001202479">
    <property type="component" value="Unassembled WGS sequence"/>
</dbReference>
<organism evidence="2 3">
    <name type="scientific">Candida oxycetoniae</name>
    <dbReference type="NCBI Taxonomy" id="497107"/>
    <lineage>
        <taxon>Eukaryota</taxon>
        <taxon>Fungi</taxon>
        <taxon>Dikarya</taxon>
        <taxon>Ascomycota</taxon>
        <taxon>Saccharomycotina</taxon>
        <taxon>Pichiomycetes</taxon>
        <taxon>Debaryomycetaceae</taxon>
        <taxon>Candida/Lodderomyces clade</taxon>
        <taxon>Candida</taxon>
    </lineage>
</organism>
<proteinExistence type="predicted"/>
<sequence>MNYQDAYIQEKKRKLSQEMDQETIKETLLNVEQKEDVEELMKETDVDIENIASHANQLITNTIDELERKNRALIIIDEFLQNENAELKKSYREIEKENQALKQVLKNDFQSNYKYIKKPYM</sequence>
<name>A0AAI9STU7_9ASCO</name>
<dbReference type="EMBL" id="JAHUZD010000139">
    <property type="protein sequence ID" value="KAI3402941.1"/>
    <property type="molecule type" value="Genomic_DNA"/>
</dbReference>
<dbReference type="AlphaFoldDB" id="A0AAI9STU7"/>
<dbReference type="RefSeq" id="XP_049178688.1">
    <property type="nucleotide sequence ID" value="XM_049325608.1"/>
</dbReference>
<keyword evidence="3" id="KW-1185">Reference proteome</keyword>
<evidence type="ECO:0000313" key="2">
    <source>
        <dbReference type="EMBL" id="KAI3402941.1"/>
    </source>
</evidence>
<reference evidence="2" key="1">
    <citation type="journal article" date="2022" name="DNA Res.">
        <title>Genome analysis of five recently described species of the CUG-Ser clade uncovers Candida theae as a new hybrid lineage with pathogenic potential in the Candida parapsilosis species complex.</title>
        <authorList>
            <person name="Mixao V."/>
            <person name="Del Olmo V."/>
            <person name="Hegedusova E."/>
            <person name="Saus E."/>
            <person name="Pryszcz L."/>
            <person name="Cillingova A."/>
            <person name="Nosek J."/>
            <person name="Gabaldon T."/>
        </authorList>
    </citation>
    <scope>NUCLEOTIDE SEQUENCE</scope>
    <source>
        <strain evidence="2">CBS 10844</strain>
    </source>
</reference>
<comment type="caution">
    <text evidence="2">The sequence shown here is derived from an EMBL/GenBank/DDBJ whole genome shotgun (WGS) entry which is preliminary data.</text>
</comment>